<feature type="compositionally biased region" description="Acidic residues" evidence="1">
    <location>
        <begin position="208"/>
        <end position="218"/>
    </location>
</feature>
<accession>A0A179GNH2</accession>
<proteinExistence type="predicted"/>
<reference evidence="3 4" key="1">
    <citation type="submission" date="2016-01" db="EMBL/GenBank/DDBJ databases">
        <title>Biosynthesis of antibiotic leucinostatins and their inhibition on Phytophthora in bio-control Purpureocillium lilacinum.</title>
        <authorList>
            <person name="Wang G."/>
            <person name="Liu Z."/>
            <person name="Lin R."/>
            <person name="Li E."/>
            <person name="Mao Z."/>
            <person name="Ling J."/>
            <person name="Yin W."/>
            <person name="Xie B."/>
        </authorList>
    </citation>
    <scope>NUCLEOTIDE SEQUENCE [LARGE SCALE GENOMIC DNA]</scope>
    <source>
        <strain evidence="3">PLBJ-1</strain>
    </source>
</reference>
<evidence type="ECO:0000313" key="3">
    <source>
        <dbReference type="EMBL" id="OAQ78853.1"/>
    </source>
</evidence>
<sequence length="389" mass="42946">MATTLEEDVASLNAIVASALSLFTKLKDVLEQICPPSPSPNMTSSKAARGPQHISPPAISALPLAKDCADLIKAHSSKVALFLTNDPYNPSAVVSVIRQLMESPVPGLVAAAQACTEEDYTLLFRRDLIFRAKQVLERLIDLMKWVPLDGRLADASNSPHLLIGKLWSACEALVAMASLGVAGHIAELMRQWKETLRDIKAELKDWSEEVPDEDQGDNQDEHSDDANSDIDAQDLADQLMSGPAPIPCGDPNEIRPRLNVVIKRLGLMTLFYGAVIKRRITTAPELPPALRFTAIKTTDRLEEAANILALLPDRFEAVALTLYEPNTRKADEVMDLVTRETAAVRDLLKTDWEGKDDEFTAWSKKFEDEFMRCGREDAVQRDPEPQPAT</sequence>
<comment type="caution">
    <text evidence="3">The sequence shown here is derived from an EMBL/GenBank/DDBJ whole genome shotgun (WGS) entry which is preliminary data.</text>
</comment>
<dbReference type="GO" id="GO:0005634">
    <property type="term" value="C:nucleus"/>
    <property type="evidence" value="ECO:0007669"/>
    <property type="project" value="TreeGrafter"/>
</dbReference>
<evidence type="ECO:0000256" key="1">
    <source>
        <dbReference type="SAM" id="MobiDB-lite"/>
    </source>
</evidence>
<dbReference type="InterPro" id="IPR049317">
    <property type="entry name" value="GCIP-like_N"/>
</dbReference>
<dbReference type="PANTHER" id="PTHR15492:SF1">
    <property type="entry name" value="CYCLIN-D1-BINDING PROTEIN 1"/>
    <property type="match status" value="1"/>
</dbReference>
<dbReference type="Proteomes" id="UP000078240">
    <property type="component" value="Unassembled WGS sequence"/>
</dbReference>
<dbReference type="Pfam" id="PF13324">
    <property type="entry name" value="GCIP_N"/>
    <property type="match status" value="1"/>
</dbReference>
<protein>
    <recommendedName>
        <fullName evidence="2">Cyclin-D1-binding protein 1-like N-terminal domain-containing protein</fullName>
    </recommendedName>
</protein>
<feature type="region of interest" description="Disordered" evidence="1">
    <location>
        <begin position="205"/>
        <end position="228"/>
    </location>
</feature>
<dbReference type="EMBL" id="LSBH01000005">
    <property type="protein sequence ID" value="OAQ78853.1"/>
    <property type="molecule type" value="Genomic_DNA"/>
</dbReference>
<evidence type="ECO:0000259" key="2">
    <source>
        <dbReference type="Pfam" id="PF13324"/>
    </source>
</evidence>
<organism evidence="3 4">
    <name type="scientific">Purpureocillium lilacinum</name>
    <name type="common">Paecilomyces lilacinus</name>
    <dbReference type="NCBI Taxonomy" id="33203"/>
    <lineage>
        <taxon>Eukaryota</taxon>
        <taxon>Fungi</taxon>
        <taxon>Dikarya</taxon>
        <taxon>Ascomycota</taxon>
        <taxon>Pezizomycotina</taxon>
        <taxon>Sordariomycetes</taxon>
        <taxon>Hypocreomycetidae</taxon>
        <taxon>Hypocreales</taxon>
        <taxon>Ophiocordycipitaceae</taxon>
        <taxon>Purpureocillium</taxon>
    </lineage>
</organism>
<evidence type="ECO:0000313" key="4">
    <source>
        <dbReference type="Proteomes" id="UP000078240"/>
    </source>
</evidence>
<dbReference type="InterPro" id="IPR026907">
    <property type="entry name" value="GCIP-like"/>
</dbReference>
<name>A0A179GNH2_PURLI</name>
<gene>
    <name evidence="3" type="ORF">VFPBJ_06974</name>
</gene>
<dbReference type="AlphaFoldDB" id="A0A179GNH2"/>
<feature type="domain" description="Cyclin-D1-binding protein 1-like N-terminal" evidence="2">
    <location>
        <begin position="68"/>
        <end position="209"/>
    </location>
</feature>
<dbReference type="PANTHER" id="PTHR15492">
    <property type="entry name" value="CYCLIN D1-BINDING PROTEIN 1"/>
    <property type="match status" value="1"/>
</dbReference>